<dbReference type="RefSeq" id="WP_045750997.1">
    <property type="nucleotide sequence ID" value="NZ_LN794158.1"/>
</dbReference>
<dbReference type="STRING" id="1581680.BN1209_0730"/>
<keyword evidence="4 8" id="KW-0418">Kinase</keyword>
<dbReference type="Pfam" id="PF02518">
    <property type="entry name" value="HATPase_c"/>
    <property type="match status" value="1"/>
</dbReference>
<reference evidence="9" key="1">
    <citation type="submission" date="2014-12" db="EMBL/GenBank/DDBJ databases">
        <authorList>
            <person name="Salcher M.M."/>
        </authorList>
    </citation>
    <scope>NUCLEOTIDE SEQUENCE [LARGE SCALE GENOMIC DNA]</scope>
    <source>
        <strain evidence="9">MMS-10A-171</strain>
    </source>
</reference>
<dbReference type="Pfam" id="PF00672">
    <property type="entry name" value="HAMP"/>
    <property type="match status" value="1"/>
</dbReference>
<dbReference type="OrthoDB" id="9813412at2"/>
<dbReference type="SMART" id="SM00304">
    <property type="entry name" value="HAMP"/>
    <property type="match status" value="1"/>
</dbReference>
<dbReference type="PROSITE" id="PS50885">
    <property type="entry name" value="HAMP"/>
    <property type="match status" value="1"/>
</dbReference>
<keyword evidence="6" id="KW-0472">Membrane</keyword>
<evidence type="ECO:0000256" key="2">
    <source>
        <dbReference type="ARBA" id="ARBA00022553"/>
    </source>
</evidence>
<dbReference type="Pfam" id="PF07730">
    <property type="entry name" value="HisKA_3"/>
    <property type="match status" value="1"/>
</dbReference>
<feature type="domain" description="HAMP" evidence="7">
    <location>
        <begin position="179"/>
        <end position="231"/>
    </location>
</feature>
<dbReference type="AlphaFoldDB" id="A0A0B7IXE2"/>
<evidence type="ECO:0000256" key="5">
    <source>
        <dbReference type="ARBA" id="ARBA00023012"/>
    </source>
</evidence>
<keyword evidence="2" id="KW-0597">Phosphoprotein</keyword>
<evidence type="ECO:0000256" key="6">
    <source>
        <dbReference type="SAM" id="Phobius"/>
    </source>
</evidence>
<dbReference type="InterPro" id="IPR011712">
    <property type="entry name" value="Sig_transdc_His_kin_sub3_dim/P"/>
</dbReference>
<proteinExistence type="predicted"/>
<dbReference type="KEGG" id="mbac:BN1209_0730"/>
<dbReference type="InterPro" id="IPR003594">
    <property type="entry name" value="HATPase_dom"/>
</dbReference>
<evidence type="ECO:0000313" key="8">
    <source>
        <dbReference type="EMBL" id="CEN55773.1"/>
    </source>
</evidence>
<dbReference type="Proteomes" id="UP000056322">
    <property type="component" value="Chromosome 1"/>
</dbReference>
<evidence type="ECO:0000256" key="4">
    <source>
        <dbReference type="ARBA" id="ARBA00022777"/>
    </source>
</evidence>
<dbReference type="InterPro" id="IPR050482">
    <property type="entry name" value="Sensor_HK_TwoCompSys"/>
</dbReference>
<protein>
    <submittedName>
        <fullName evidence="8">Histidine kinase</fullName>
    </submittedName>
</protein>
<dbReference type="PANTHER" id="PTHR24421:SF58">
    <property type="entry name" value="SIGNAL TRANSDUCTION HISTIDINE-PROTEIN KINASE_PHOSPHATASE UHPB"/>
    <property type="match status" value="1"/>
</dbReference>
<name>A0A0B7IXE2_9PROT</name>
<dbReference type="SMART" id="SM00387">
    <property type="entry name" value="HATPase_c"/>
    <property type="match status" value="1"/>
</dbReference>
<dbReference type="Gene3D" id="6.10.340.10">
    <property type="match status" value="1"/>
</dbReference>
<organism evidence="8 9">
    <name type="scientific">Candidatus Methylopumilus turicensis</name>
    <dbReference type="NCBI Taxonomy" id="1581680"/>
    <lineage>
        <taxon>Bacteria</taxon>
        <taxon>Pseudomonadati</taxon>
        <taxon>Pseudomonadota</taxon>
        <taxon>Betaproteobacteria</taxon>
        <taxon>Nitrosomonadales</taxon>
        <taxon>Methylophilaceae</taxon>
        <taxon>Candidatus Methylopumilus</taxon>
    </lineage>
</organism>
<feature type="transmembrane region" description="Helical" evidence="6">
    <location>
        <begin position="6"/>
        <end position="27"/>
    </location>
</feature>
<dbReference type="InterPro" id="IPR036890">
    <property type="entry name" value="HATPase_C_sf"/>
</dbReference>
<dbReference type="CDD" id="cd16917">
    <property type="entry name" value="HATPase_UhpB-NarQ-NarX-like"/>
    <property type="match status" value="1"/>
</dbReference>
<comment type="subcellular location">
    <subcellularLocation>
        <location evidence="1">Membrane</location>
    </subcellularLocation>
</comment>
<dbReference type="EMBL" id="LN794158">
    <property type="protein sequence ID" value="CEN55773.1"/>
    <property type="molecule type" value="Genomic_DNA"/>
</dbReference>
<keyword evidence="9" id="KW-1185">Reference proteome</keyword>
<sequence>MTLKLRLNLIITALLLVVMFAGAYLSLNNARQNAHAEVVSAEKLVLYLFDTAILNDPNLAQRKLATNGFHLQQLKHMRHLKIELIDSMGKVIDSNQTQDGQTFQNEAPAWFERLLNQLTEQWEPSVRKLEYQGIILGELVITPDPTYEYAEKWKQITDLLTLVLIFFVLVNLMVMWAVSQALKPTNKILDALNELENGNLAARLPAFKLPELSRIGEKFNRMVEKLQLSILQNHKLTQQLITLQEEERKNLARELHDEFGQCLTAINTDASVISKVADKKYPELKESAIAISQLSKHLIDMVSGLLQQLRPGILDELGLALALQDLVDTWKSRHKNIACEIKISGINEDLSEAISVAIYRLVQESLTNVARHAEASKVNIEVFKLTQSGKDGLQVMVKDNGKGFLAEQSSGFGLPGMRERVEGLGGSFNIQSSNGTEINAWIAIKPY</sequence>
<evidence type="ECO:0000256" key="1">
    <source>
        <dbReference type="ARBA" id="ARBA00004370"/>
    </source>
</evidence>
<dbReference type="InterPro" id="IPR003660">
    <property type="entry name" value="HAMP_dom"/>
</dbReference>
<dbReference type="Gene3D" id="1.20.5.1930">
    <property type="match status" value="1"/>
</dbReference>
<evidence type="ECO:0000259" key="7">
    <source>
        <dbReference type="PROSITE" id="PS50885"/>
    </source>
</evidence>
<feature type="transmembrane region" description="Helical" evidence="6">
    <location>
        <begin position="159"/>
        <end position="178"/>
    </location>
</feature>
<dbReference type="SUPFAM" id="SSF55874">
    <property type="entry name" value="ATPase domain of HSP90 chaperone/DNA topoisomerase II/histidine kinase"/>
    <property type="match status" value="1"/>
</dbReference>
<keyword evidence="6" id="KW-0812">Transmembrane</keyword>
<accession>A0A0B7IXE2</accession>
<dbReference type="GO" id="GO:0046983">
    <property type="term" value="F:protein dimerization activity"/>
    <property type="evidence" value="ECO:0007669"/>
    <property type="project" value="InterPro"/>
</dbReference>
<evidence type="ECO:0000313" key="9">
    <source>
        <dbReference type="Proteomes" id="UP000056322"/>
    </source>
</evidence>
<dbReference type="PANTHER" id="PTHR24421">
    <property type="entry name" value="NITRATE/NITRITE SENSOR PROTEIN NARX-RELATED"/>
    <property type="match status" value="1"/>
</dbReference>
<dbReference type="HOGENOM" id="CLU_045360_1_0_4"/>
<gene>
    <name evidence="8" type="ORF">BN1209_0730</name>
</gene>
<evidence type="ECO:0000256" key="3">
    <source>
        <dbReference type="ARBA" id="ARBA00022679"/>
    </source>
</evidence>
<dbReference type="GO" id="GO:0016020">
    <property type="term" value="C:membrane"/>
    <property type="evidence" value="ECO:0007669"/>
    <property type="project" value="UniProtKB-SubCell"/>
</dbReference>
<dbReference type="Gene3D" id="3.30.565.10">
    <property type="entry name" value="Histidine kinase-like ATPase, C-terminal domain"/>
    <property type="match status" value="1"/>
</dbReference>
<keyword evidence="5" id="KW-0902">Two-component regulatory system</keyword>
<dbReference type="CDD" id="cd06225">
    <property type="entry name" value="HAMP"/>
    <property type="match status" value="1"/>
</dbReference>
<keyword evidence="3" id="KW-0808">Transferase</keyword>
<dbReference type="GO" id="GO:0000155">
    <property type="term" value="F:phosphorelay sensor kinase activity"/>
    <property type="evidence" value="ECO:0007669"/>
    <property type="project" value="InterPro"/>
</dbReference>
<keyword evidence="6" id="KW-1133">Transmembrane helix</keyword>